<accession>A0ABW5XFF0</accession>
<dbReference type="InterPro" id="IPR017853">
    <property type="entry name" value="GH"/>
</dbReference>
<comment type="similarity">
    <text evidence="1 4">Belongs to the glycosyl hydrolase 30 family.</text>
</comment>
<feature type="domain" description="Glycosyl hydrolase family 30 beta sandwich" evidence="7">
    <location>
        <begin position="381"/>
        <end position="443"/>
    </location>
</feature>
<evidence type="ECO:0000259" key="6">
    <source>
        <dbReference type="Pfam" id="PF02055"/>
    </source>
</evidence>
<sequence>MAITWTVSTETEKWRDAGTPTPGATSGNGLQLTGQEGQVIKGFGGTFNELGQRAIQSLSVADQETIYRELFATDELNFRVNRSAVGANDFSTSWYSYDETPGDYALEHFSVARDEERVIPFIREAQRYQDDMILHCSPWSPPTWMKNPPVYNFGRLVMTPENQTAYANYFVKFVQAYAERGITVSQIHVQNEVFADQKFPSCLWSSEQLREFIRDYLGPAFEAAGLDTKIYLGTLNGPEDMAFTATGQKLTNYSRFVDNILFDDEARKYLGGIGYQWAGQHAIARTHRDWPELDIIQTESECGFGSNAWEDAEYVFHLVRHYLENGASAYTYWNMVLEPGGLSTWGWPQNSLFTVDPESRTFTRNHEYYVLKHYSSAIRPGAVQLGVTGRYGSQGSAYLNQDGSVVVVVQNALDRAEEFSFVDPSADSRTFTAVLEPRSLNTFVIS</sequence>
<evidence type="ECO:0000256" key="4">
    <source>
        <dbReference type="RuleBase" id="RU361188"/>
    </source>
</evidence>
<feature type="domain" description="Glycosyl hydrolase family 30 TIM-barrel" evidence="6">
    <location>
        <begin position="40"/>
        <end position="376"/>
    </location>
</feature>
<evidence type="ECO:0000259" key="7">
    <source>
        <dbReference type="Pfam" id="PF17189"/>
    </source>
</evidence>
<dbReference type="Pfam" id="PF17189">
    <property type="entry name" value="Glyco_hydro_30C"/>
    <property type="match status" value="1"/>
</dbReference>
<protein>
    <submittedName>
        <fullName evidence="8">Glycoside hydrolase family 30 beta sandwich domain-containing protein</fullName>
    </submittedName>
</protein>
<dbReference type="SUPFAM" id="SSF51445">
    <property type="entry name" value="(Trans)glycosidases"/>
    <property type="match status" value="1"/>
</dbReference>
<keyword evidence="9" id="KW-1185">Reference proteome</keyword>
<dbReference type="InterPro" id="IPR001139">
    <property type="entry name" value="Glyco_hydro_30"/>
</dbReference>
<evidence type="ECO:0000256" key="1">
    <source>
        <dbReference type="ARBA" id="ARBA00005382"/>
    </source>
</evidence>
<dbReference type="Proteomes" id="UP001597391">
    <property type="component" value="Unassembled WGS sequence"/>
</dbReference>
<feature type="region of interest" description="Disordered" evidence="5">
    <location>
        <begin position="1"/>
        <end position="29"/>
    </location>
</feature>
<proteinExistence type="inferred from homology"/>
<evidence type="ECO:0000256" key="5">
    <source>
        <dbReference type="SAM" id="MobiDB-lite"/>
    </source>
</evidence>
<evidence type="ECO:0000256" key="2">
    <source>
        <dbReference type="ARBA" id="ARBA00022729"/>
    </source>
</evidence>
<organism evidence="8 9">
    <name type="scientific">Populibacterium corticicola</name>
    <dbReference type="NCBI Taxonomy" id="1812826"/>
    <lineage>
        <taxon>Bacteria</taxon>
        <taxon>Bacillati</taxon>
        <taxon>Actinomycetota</taxon>
        <taxon>Actinomycetes</taxon>
        <taxon>Micrococcales</taxon>
        <taxon>Jonesiaceae</taxon>
        <taxon>Populibacterium</taxon>
    </lineage>
</organism>
<dbReference type="InterPro" id="IPR033452">
    <property type="entry name" value="GH30_C"/>
</dbReference>
<dbReference type="Pfam" id="PF02055">
    <property type="entry name" value="Glyco_hydro_30"/>
    <property type="match status" value="1"/>
</dbReference>
<dbReference type="PANTHER" id="PTHR11069:SF23">
    <property type="entry name" value="LYSOSOMAL ACID GLUCOSYLCERAMIDASE"/>
    <property type="match status" value="1"/>
</dbReference>
<reference evidence="9" key="1">
    <citation type="journal article" date="2019" name="Int. J. Syst. Evol. Microbiol.">
        <title>The Global Catalogue of Microorganisms (GCM) 10K type strain sequencing project: providing services to taxonomists for standard genome sequencing and annotation.</title>
        <authorList>
            <consortium name="The Broad Institute Genomics Platform"/>
            <consortium name="The Broad Institute Genome Sequencing Center for Infectious Disease"/>
            <person name="Wu L."/>
            <person name="Ma J."/>
        </authorList>
    </citation>
    <scope>NUCLEOTIDE SEQUENCE [LARGE SCALE GENOMIC DNA]</scope>
    <source>
        <strain evidence="9">KCTC 33576</strain>
    </source>
</reference>
<keyword evidence="4" id="KW-0326">Glycosidase</keyword>
<dbReference type="GO" id="GO:0016787">
    <property type="term" value="F:hydrolase activity"/>
    <property type="evidence" value="ECO:0007669"/>
    <property type="project" value="UniProtKB-KW"/>
</dbReference>
<name>A0ABW5XFF0_9MICO</name>
<evidence type="ECO:0000313" key="8">
    <source>
        <dbReference type="EMBL" id="MFD2840372.1"/>
    </source>
</evidence>
<evidence type="ECO:0000256" key="3">
    <source>
        <dbReference type="ARBA" id="ARBA00022801"/>
    </source>
</evidence>
<dbReference type="EMBL" id="JBHUOP010000003">
    <property type="protein sequence ID" value="MFD2840372.1"/>
    <property type="molecule type" value="Genomic_DNA"/>
</dbReference>
<evidence type="ECO:0000313" key="9">
    <source>
        <dbReference type="Proteomes" id="UP001597391"/>
    </source>
</evidence>
<dbReference type="InterPro" id="IPR033453">
    <property type="entry name" value="Glyco_hydro_30_TIM-barrel"/>
</dbReference>
<dbReference type="PRINTS" id="PR00843">
    <property type="entry name" value="GLHYDRLASE30"/>
</dbReference>
<dbReference type="Gene3D" id="3.20.20.80">
    <property type="entry name" value="Glycosidases"/>
    <property type="match status" value="1"/>
</dbReference>
<dbReference type="RefSeq" id="WP_377466201.1">
    <property type="nucleotide sequence ID" value="NZ_JBHUOP010000003.1"/>
</dbReference>
<gene>
    <name evidence="8" type="ORF">ACFSYH_07275</name>
</gene>
<keyword evidence="3 4" id="KW-0378">Hydrolase</keyword>
<keyword evidence="2" id="KW-0732">Signal</keyword>
<comment type="caution">
    <text evidence="8">The sequence shown here is derived from an EMBL/GenBank/DDBJ whole genome shotgun (WGS) entry which is preliminary data.</text>
</comment>
<dbReference type="PANTHER" id="PTHR11069">
    <property type="entry name" value="GLUCOSYLCERAMIDASE"/>
    <property type="match status" value="1"/>
</dbReference>